<proteinExistence type="inferred from homology"/>
<dbReference type="PROSITE" id="PS00178">
    <property type="entry name" value="AA_TRNA_LIGASE_I"/>
    <property type="match status" value="1"/>
</dbReference>
<dbReference type="GO" id="GO:0005524">
    <property type="term" value="F:ATP binding"/>
    <property type="evidence" value="ECO:0007669"/>
    <property type="project" value="UniProtKB-UniRule"/>
</dbReference>
<dbReference type="GO" id="GO:0008270">
    <property type="term" value="F:zinc ion binding"/>
    <property type="evidence" value="ECO:0007669"/>
    <property type="project" value="InterPro"/>
</dbReference>
<evidence type="ECO:0000256" key="8">
    <source>
        <dbReference type="ARBA" id="ARBA00022917"/>
    </source>
</evidence>
<name>A0A0A2C325_PROMR</name>
<evidence type="ECO:0000256" key="2">
    <source>
        <dbReference type="ARBA" id="ARBA00007894"/>
    </source>
</evidence>
<feature type="domain" description="Aminoacyl-tRNA synthetase class I anticodon-binding" evidence="13">
    <location>
        <begin position="326"/>
        <end position="467"/>
    </location>
</feature>
<dbReference type="Gene3D" id="1.10.8.70">
    <property type="entry name" value="Glutamate-tRNA synthetase, class I, anticodon-binding domain 1"/>
    <property type="match status" value="1"/>
</dbReference>
<feature type="binding site" evidence="11">
    <location>
        <position position="245"/>
    </location>
    <ligand>
        <name>ATP</name>
        <dbReference type="ChEBI" id="CHEBI:30616"/>
    </ligand>
</feature>
<dbReference type="Gene3D" id="1.10.1160.10">
    <property type="entry name" value="Glutamyl-trna Synthetase, Domain 2"/>
    <property type="match status" value="1"/>
</dbReference>
<evidence type="ECO:0000256" key="1">
    <source>
        <dbReference type="ARBA" id="ARBA00004496"/>
    </source>
</evidence>
<comment type="similarity">
    <text evidence="2 11">Belongs to the class-I aminoacyl-tRNA synthetase family. Glutamate--tRNA ligase type 1 subfamily.</text>
</comment>
<dbReference type="SUPFAM" id="SSF52374">
    <property type="entry name" value="Nucleotidylyl transferase"/>
    <property type="match status" value="1"/>
</dbReference>
<evidence type="ECO:0000256" key="6">
    <source>
        <dbReference type="ARBA" id="ARBA00022741"/>
    </source>
</evidence>
<protein>
    <recommendedName>
        <fullName evidence="11">Glutamate--tRNA ligase</fullName>
        <ecNumber evidence="11">6.1.1.17</ecNumber>
    </recommendedName>
    <alternativeName>
        <fullName evidence="11">Glutamyl-tRNA synthetase</fullName>
        <shortName evidence="11">GluRS</shortName>
    </alternativeName>
</protein>
<dbReference type="InterPro" id="IPR045462">
    <property type="entry name" value="aa-tRNA-synth_I_cd-bd"/>
</dbReference>
<organism evidence="14 15">
    <name type="scientific">Prochlorococcus marinus str. PAC1</name>
    <dbReference type="NCBI Taxonomy" id="59924"/>
    <lineage>
        <taxon>Bacteria</taxon>
        <taxon>Bacillati</taxon>
        <taxon>Cyanobacteriota</taxon>
        <taxon>Cyanophyceae</taxon>
        <taxon>Synechococcales</taxon>
        <taxon>Prochlorococcaceae</taxon>
        <taxon>Prochlorococcus</taxon>
    </lineage>
</organism>
<dbReference type="InterPro" id="IPR008925">
    <property type="entry name" value="aa_tRNA-synth_I_cd-bd_sf"/>
</dbReference>
<dbReference type="CDD" id="cd00808">
    <property type="entry name" value="GluRS_core"/>
    <property type="match status" value="1"/>
</dbReference>
<dbReference type="AlphaFoldDB" id="A0A0A2C325"/>
<evidence type="ECO:0000256" key="5">
    <source>
        <dbReference type="ARBA" id="ARBA00022598"/>
    </source>
</evidence>
<feature type="domain" description="Glutamyl/glutaminyl-tRNA synthetase class Ib catalytic" evidence="12">
    <location>
        <begin position="2"/>
        <end position="312"/>
    </location>
</feature>
<keyword evidence="8 11" id="KW-0648">Protein biosynthesis</keyword>
<dbReference type="HAMAP" id="MF_00022">
    <property type="entry name" value="Glu_tRNA_synth_type1"/>
    <property type="match status" value="1"/>
</dbReference>
<dbReference type="InterPro" id="IPR004527">
    <property type="entry name" value="Glu-tRNA-ligase_bac/mito"/>
</dbReference>
<keyword evidence="7 11" id="KW-0067">ATP-binding</keyword>
<feature type="short sequence motif" description="'KMSKS' region" evidence="11">
    <location>
        <begin position="242"/>
        <end position="246"/>
    </location>
</feature>
<dbReference type="PRINTS" id="PR00987">
    <property type="entry name" value="TRNASYNTHGLU"/>
</dbReference>
<keyword evidence="5 11" id="KW-0436">Ligase</keyword>
<dbReference type="GO" id="GO:0005829">
    <property type="term" value="C:cytosol"/>
    <property type="evidence" value="ECO:0007669"/>
    <property type="project" value="TreeGrafter"/>
</dbReference>
<evidence type="ECO:0000259" key="13">
    <source>
        <dbReference type="Pfam" id="PF19269"/>
    </source>
</evidence>
<comment type="function">
    <text evidence="11">Catalyzes the attachment of glutamate to tRNA(Glu) in a two-step reaction: glutamate is first activated by ATP to form Glu-AMP and then transferred to the acceptor end of tRNA(Glu).</text>
</comment>
<evidence type="ECO:0000313" key="15">
    <source>
        <dbReference type="Proteomes" id="UP000030392"/>
    </source>
</evidence>
<dbReference type="GO" id="GO:0006424">
    <property type="term" value="P:glutamyl-tRNA aminoacylation"/>
    <property type="evidence" value="ECO:0007669"/>
    <property type="project" value="UniProtKB-UniRule"/>
</dbReference>
<evidence type="ECO:0000256" key="9">
    <source>
        <dbReference type="ARBA" id="ARBA00023146"/>
    </source>
</evidence>
<dbReference type="GO" id="GO:0004818">
    <property type="term" value="F:glutamate-tRNA ligase activity"/>
    <property type="evidence" value="ECO:0007669"/>
    <property type="project" value="UniProtKB-UniRule"/>
</dbReference>
<dbReference type="Gene3D" id="1.10.10.350">
    <property type="match status" value="1"/>
</dbReference>
<dbReference type="InterPro" id="IPR033910">
    <property type="entry name" value="GluRS_core"/>
</dbReference>
<evidence type="ECO:0000256" key="3">
    <source>
        <dbReference type="ARBA" id="ARBA00011245"/>
    </source>
</evidence>
<comment type="caution">
    <text evidence="11">Lacks conserved residue(s) required for the propagation of feature annotation.</text>
</comment>
<dbReference type="NCBIfam" id="TIGR00464">
    <property type="entry name" value="gltX_bact"/>
    <property type="match status" value="1"/>
</dbReference>
<dbReference type="GO" id="GO:0000049">
    <property type="term" value="F:tRNA binding"/>
    <property type="evidence" value="ECO:0007669"/>
    <property type="project" value="InterPro"/>
</dbReference>
<keyword evidence="6 11" id="KW-0547">Nucleotide-binding</keyword>
<keyword evidence="9 11" id="KW-0030">Aminoacyl-tRNA synthetase</keyword>
<dbReference type="Gene3D" id="3.40.50.620">
    <property type="entry name" value="HUPs"/>
    <property type="match status" value="1"/>
</dbReference>
<dbReference type="Proteomes" id="UP000030392">
    <property type="component" value="Unassembled WGS sequence"/>
</dbReference>
<dbReference type="FunFam" id="3.40.50.620:FF:000007">
    <property type="entry name" value="Glutamate--tRNA ligase"/>
    <property type="match status" value="1"/>
</dbReference>
<evidence type="ECO:0000313" key="14">
    <source>
        <dbReference type="EMBL" id="KGG19310.1"/>
    </source>
</evidence>
<dbReference type="InterPro" id="IPR001412">
    <property type="entry name" value="aa-tRNA-synth_I_CS"/>
</dbReference>
<dbReference type="PANTHER" id="PTHR43311:SF2">
    <property type="entry name" value="GLUTAMATE--TRNA LIGASE, MITOCHONDRIAL-RELATED"/>
    <property type="match status" value="1"/>
</dbReference>
<dbReference type="InterPro" id="IPR020752">
    <property type="entry name" value="Glu-tRNA-synth_I_codon-bd_sub1"/>
</dbReference>
<comment type="subcellular location">
    <subcellularLocation>
        <location evidence="1 11">Cytoplasm</location>
    </subcellularLocation>
</comment>
<feature type="short sequence motif" description="'HIGH' region" evidence="11">
    <location>
        <begin position="3"/>
        <end position="13"/>
    </location>
</feature>
<dbReference type="InterPro" id="IPR000924">
    <property type="entry name" value="Glu/Gln-tRNA-synth"/>
</dbReference>
<keyword evidence="4 11" id="KW-0963">Cytoplasm</keyword>
<comment type="subunit">
    <text evidence="3 11">Monomer.</text>
</comment>
<dbReference type="InterPro" id="IPR020061">
    <property type="entry name" value="Glu_tRNA_lig_a-bdl"/>
</dbReference>
<dbReference type="InterPro" id="IPR014729">
    <property type="entry name" value="Rossmann-like_a/b/a_fold"/>
</dbReference>
<evidence type="ECO:0000256" key="4">
    <source>
        <dbReference type="ARBA" id="ARBA00022490"/>
    </source>
</evidence>
<comment type="caution">
    <text evidence="14">The sequence shown here is derived from an EMBL/GenBank/DDBJ whole genome shotgun (WGS) entry which is preliminary data.</text>
</comment>
<evidence type="ECO:0000256" key="11">
    <source>
        <dbReference type="HAMAP-Rule" id="MF_00022"/>
    </source>
</evidence>
<reference evidence="15" key="1">
    <citation type="journal article" date="2014" name="Sci. Data">
        <title>Genomes of diverse isolates of the marine cyanobacterium Prochlorococcus.</title>
        <authorList>
            <person name="Biller S."/>
            <person name="Berube P."/>
            <person name="Thompson J."/>
            <person name="Kelly L."/>
            <person name="Roggensack S."/>
            <person name="Awad L."/>
            <person name="Roache-Johnson K."/>
            <person name="Ding H."/>
            <person name="Giovannoni S.J."/>
            <person name="Moore L.R."/>
            <person name="Chisholm S.W."/>
        </authorList>
    </citation>
    <scope>NUCLEOTIDE SEQUENCE [LARGE SCALE GENOMIC DNA]</scope>
    <source>
        <strain evidence="15">PAC1</strain>
    </source>
</reference>
<accession>A0A0A2C325</accession>
<dbReference type="SUPFAM" id="SSF48163">
    <property type="entry name" value="An anticodon-binding domain of class I aminoacyl-tRNA synthetases"/>
    <property type="match status" value="1"/>
</dbReference>
<evidence type="ECO:0000256" key="10">
    <source>
        <dbReference type="ARBA" id="ARBA00048351"/>
    </source>
</evidence>
<gene>
    <name evidence="11" type="primary">gltX</name>
    <name evidence="14" type="ORF">EV03_1692</name>
</gene>
<dbReference type="EMBL" id="JNAX01000015">
    <property type="protein sequence ID" value="KGG19310.1"/>
    <property type="molecule type" value="Genomic_DNA"/>
</dbReference>
<sequence length="470" mass="53342">MAPSPTGTLHLGTARTALFNWLFAKKEGGTFLLRIEDTDIERSREEYINNIYDGLQWLGINWDESPTIQSERVNEHKQIIKTLVDKGFAYKCYTSEAELDEMRETQKRNGLAPKYDNRHRNLTPEQESEFIKLGRDPVIRFKISDEKLISWNDLIRGKMTWSGKDLGGDMVIARRAPANSIGDPLYNLVVVADDSAMKISHVIRGEDHLANTAKQILLYEALDLNIPVFAHTPLILNSEGKKLSKRDGVTSISEFRKMGYTSEAMANYMTLLGWSVPEGINERFNISEVSEIFSFKKVNKASAKFDWDKLNWLNSQVIHEMSAETLLENLEPLFKENGWHLPSHEWGINLVGLIRPSMVLINDGVDQAKPFFEEHELSDDGKKQLEIKEAAVILKFILEKLGDTDAASFSKEKALDLINQATKSCKVKKGLVMKSLRAALFGTLNGPDLIQSWVLLSRFSKDRARISRLI</sequence>
<dbReference type="InterPro" id="IPR049940">
    <property type="entry name" value="GluQ/Sye"/>
</dbReference>
<dbReference type="InterPro" id="IPR020751">
    <property type="entry name" value="aa-tRNA-synth_I_codon-bd_sub2"/>
</dbReference>
<dbReference type="Pfam" id="PF00749">
    <property type="entry name" value="tRNA-synt_1c"/>
    <property type="match status" value="1"/>
</dbReference>
<comment type="catalytic activity">
    <reaction evidence="10 11">
        <text>tRNA(Glu) + L-glutamate + ATP = L-glutamyl-tRNA(Glu) + AMP + diphosphate</text>
        <dbReference type="Rhea" id="RHEA:23540"/>
        <dbReference type="Rhea" id="RHEA-COMP:9663"/>
        <dbReference type="Rhea" id="RHEA-COMP:9680"/>
        <dbReference type="ChEBI" id="CHEBI:29985"/>
        <dbReference type="ChEBI" id="CHEBI:30616"/>
        <dbReference type="ChEBI" id="CHEBI:33019"/>
        <dbReference type="ChEBI" id="CHEBI:78442"/>
        <dbReference type="ChEBI" id="CHEBI:78520"/>
        <dbReference type="ChEBI" id="CHEBI:456215"/>
        <dbReference type="EC" id="6.1.1.17"/>
    </reaction>
</comment>
<dbReference type="InterPro" id="IPR020058">
    <property type="entry name" value="Glu/Gln-tRNA-synth_Ib_cat-dom"/>
</dbReference>
<evidence type="ECO:0000256" key="7">
    <source>
        <dbReference type="ARBA" id="ARBA00022840"/>
    </source>
</evidence>
<dbReference type="Pfam" id="PF19269">
    <property type="entry name" value="Anticodon_2"/>
    <property type="match status" value="1"/>
</dbReference>
<evidence type="ECO:0000259" key="12">
    <source>
        <dbReference type="Pfam" id="PF00749"/>
    </source>
</evidence>
<dbReference type="PANTHER" id="PTHR43311">
    <property type="entry name" value="GLUTAMATE--TRNA LIGASE"/>
    <property type="match status" value="1"/>
</dbReference>
<dbReference type="EC" id="6.1.1.17" evidence="11"/>
<dbReference type="Gene3D" id="3.90.800.10">
    <property type="entry name" value="Glutamyl-tRNA Synthetase, Domain 3"/>
    <property type="match status" value="1"/>
</dbReference>